<keyword evidence="1" id="KW-1185">Reference proteome</keyword>
<evidence type="ECO:0000313" key="2">
    <source>
        <dbReference type="RefSeq" id="XP_060031888.1"/>
    </source>
</evidence>
<sequence>MRTGWHGCWGRAARGSSGAGRPLPPAHCAAPTHCACDSGCPVLAARPGLGDPRQEGDISLTEKPGGWNVSTWQPCGSRDTSTEPRAALGGAVTGHAELRDWGGGRLEASGRSHSRTFLSPVRRQGSALCFLSHGHRCRPGLLAPCCMPTRTVTRVHLGDHAWGALARLLLSPTVTAVSHPAGPQVIGKASCPCSPRNEKWPQDSDSWGSLQ</sequence>
<evidence type="ECO:0000313" key="1">
    <source>
        <dbReference type="Proteomes" id="UP001652624"/>
    </source>
</evidence>
<organism evidence="1 2">
    <name type="scientific">Erinaceus europaeus</name>
    <name type="common">Western European hedgehog</name>
    <dbReference type="NCBI Taxonomy" id="9365"/>
    <lineage>
        <taxon>Eukaryota</taxon>
        <taxon>Metazoa</taxon>
        <taxon>Chordata</taxon>
        <taxon>Craniata</taxon>
        <taxon>Vertebrata</taxon>
        <taxon>Euteleostomi</taxon>
        <taxon>Mammalia</taxon>
        <taxon>Eutheria</taxon>
        <taxon>Laurasiatheria</taxon>
        <taxon>Eulipotyphla</taxon>
        <taxon>Erinaceidae</taxon>
        <taxon>Erinaceinae</taxon>
        <taxon>Erinaceus</taxon>
    </lineage>
</organism>
<name>A0ABM3W5M1_ERIEU</name>
<dbReference type="Proteomes" id="UP001652624">
    <property type="component" value="Chromosome 17"/>
</dbReference>
<gene>
    <name evidence="2" type="primary">LOC132533811</name>
</gene>
<proteinExistence type="predicted"/>
<dbReference type="GeneID" id="132533811"/>
<reference evidence="2" key="1">
    <citation type="submission" date="2025-08" db="UniProtKB">
        <authorList>
            <consortium name="RefSeq"/>
        </authorList>
    </citation>
    <scope>IDENTIFICATION</scope>
</reference>
<accession>A0ABM3W5M1</accession>
<dbReference type="RefSeq" id="XP_060031888.1">
    <property type="nucleotide sequence ID" value="XM_060175905.1"/>
</dbReference>
<protein>
    <submittedName>
        <fullName evidence="2">Uncharacterized protein LOC132533811</fullName>
    </submittedName>
</protein>